<dbReference type="Pfam" id="PF00191">
    <property type="entry name" value="Annexin"/>
    <property type="match status" value="4"/>
</dbReference>
<evidence type="ECO:0000313" key="4">
    <source>
        <dbReference type="EMBL" id="WAR24110.1"/>
    </source>
</evidence>
<dbReference type="SMART" id="SM00335">
    <property type="entry name" value="ANX"/>
    <property type="match status" value="4"/>
</dbReference>
<dbReference type="PANTHER" id="PTHR10502:SF102">
    <property type="entry name" value="ANNEXIN B11"/>
    <property type="match status" value="1"/>
</dbReference>
<dbReference type="InterPro" id="IPR037104">
    <property type="entry name" value="Annexin_sf"/>
</dbReference>
<dbReference type="PANTHER" id="PTHR10502">
    <property type="entry name" value="ANNEXIN"/>
    <property type="match status" value="1"/>
</dbReference>
<dbReference type="EMBL" id="CP111024">
    <property type="protein sequence ID" value="WAR24110.1"/>
    <property type="molecule type" value="Genomic_DNA"/>
</dbReference>
<protein>
    <submittedName>
        <fullName evidence="4">ANX11-like protein</fullName>
    </submittedName>
</protein>
<evidence type="ECO:0000256" key="3">
    <source>
        <dbReference type="ARBA" id="ARBA00023216"/>
    </source>
</evidence>
<keyword evidence="2" id="KW-0677">Repeat</keyword>
<keyword evidence="3" id="KW-0041">Annexin</keyword>
<dbReference type="Proteomes" id="UP001164746">
    <property type="component" value="Chromosome 13"/>
</dbReference>
<evidence type="ECO:0000256" key="1">
    <source>
        <dbReference type="ARBA" id="ARBA00007831"/>
    </source>
</evidence>
<dbReference type="SUPFAM" id="SSF47874">
    <property type="entry name" value="Annexin"/>
    <property type="match status" value="1"/>
</dbReference>
<organism evidence="4 5">
    <name type="scientific">Mya arenaria</name>
    <name type="common">Soft-shell clam</name>
    <dbReference type="NCBI Taxonomy" id="6604"/>
    <lineage>
        <taxon>Eukaryota</taxon>
        <taxon>Metazoa</taxon>
        <taxon>Spiralia</taxon>
        <taxon>Lophotrochozoa</taxon>
        <taxon>Mollusca</taxon>
        <taxon>Bivalvia</taxon>
        <taxon>Autobranchia</taxon>
        <taxon>Heteroconchia</taxon>
        <taxon>Euheterodonta</taxon>
        <taxon>Imparidentia</taxon>
        <taxon>Neoheterodontei</taxon>
        <taxon>Myida</taxon>
        <taxon>Myoidea</taxon>
        <taxon>Myidae</taxon>
        <taxon>Mya</taxon>
    </lineage>
</organism>
<evidence type="ECO:0000256" key="2">
    <source>
        <dbReference type="ARBA" id="ARBA00022737"/>
    </source>
</evidence>
<gene>
    <name evidence="4" type="ORF">MAR_037779</name>
</gene>
<dbReference type="InterPro" id="IPR018502">
    <property type="entry name" value="Annexin_repeat"/>
</dbReference>
<reference evidence="4" key="1">
    <citation type="submission" date="2022-11" db="EMBL/GenBank/DDBJ databases">
        <title>Centuries of genome instability and evolution in soft-shell clam transmissible cancer (bioRxiv).</title>
        <authorList>
            <person name="Hart S.F.M."/>
            <person name="Yonemitsu M.A."/>
            <person name="Giersch R.M."/>
            <person name="Beal B.F."/>
            <person name="Arriagada G."/>
            <person name="Davis B.W."/>
            <person name="Ostrander E.A."/>
            <person name="Goff S.P."/>
            <person name="Metzger M.J."/>
        </authorList>
    </citation>
    <scope>NUCLEOTIDE SEQUENCE</scope>
    <source>
        <strain evidence="4">MELC-2E11</strain>
        <tissue evidence="4">Siphon/mantle</tissue>
    </source>
</reference>
<keyword evidence="5" id="KW-1185">Reference proteome</keyword>
<accession>A0ABY7FPI2</accession>
<proteinExistence type="inferred from homology"/>
<evidence type="ECO:0000313" key="5">
    <source>
        <dbReference type="Proteomes" id="UP001164746"/>
    </source>
</evidence>
<dbReference type="PRINTS" id="PR00196">
    <property type="entry name" value="ANNEXIN"/>
</dbReference>
<comment type="similarity">
    <text evidence="1">Belongs to the annexin family.</text>
</comment>
<dbReference type="InterPro" id="IPR001464">
    <property type="entry name" value="Annexin"/>
</dbReference>
<dbReference type="Gene3D" id="1.10.220.10">
    <property type="entry name" value="Annexin"/>
    <property type="match status" value="4"/>
</dbReference>
<name>A0ABY7FPI2_MYAAR</name>
<sequence length="268" mass="29591">MSSHTNQQRQEIFTSFKTQFGKDLRSELMSEISGRLQDLVLALLETPVNYDARELKAAIKGAGTDDGALIEILCSRSNERIRDIKQAYKTLFKSDLEEDIKSVTSGHFKRLLVSQLAAGRDESGSVDPDTAAQDAKKLFEAGANKLGIDESTFNRILSLGYAHLKAVFEAYQQNHGKDIEAVIQAETSGYLQDGYLAIVRIAKNPPAYFAQRLHKSMKGAGTKDSTLIRVVVSRSERLFGKTLGSFINGDTSGDYNYKKLLLALCAED</sequence>